<feature type="region of interest" description="Disordered" evidence="1">
    <location>
        <begin position="131"/>
        <end position="170"/>
    </location>
</feature>
<dbReference type="Pfam" id="PF04818">
    <property type="entry name" value="CID"/>
    <property type="match status" value="1"/>
</dbReference>
<protein>
    <recommendedName>
        <fullName evidence="2">CID domain-containing protein</fullName>
    </recommendedName>
</protein>
<sequence>MKYEKKFWNDKSRKKNEKILKDEYHRNKKYNNDGYKSQNNKLNSTKSNYTSFSHNLKKKNYDDVKNNLSDKRNNKNEYSKSFKKTMRNQKLNMPCNNLKNNNSFHKEKYIRSSGEKSSKFNFYSNYNNNSDNYNNHINNNNYNNNSNDNNNSSNYYSNSSDNNNNDTNINLNEKSINSELNNLNKDLYNLIYCTSKNEENNSNMINMTSINNNVNNYNIQETNNMNMIINGGVSKSDNDLSNTSVTNKNDELIYQNYLKMQQYNNANNDYKTSFNNFYNSHNININNNMNTKNKNCNNTWPPNNENNNVLNKLADIRNIPFNNLDNGNSNFYVNDKTTMIINDLKKCLINNESNSHSKSNHMLNELTVDYAEKSFPNENSKNYLNNIVTTSKINNNKTLDEYNNNNNNNGFFTLNNENVHNYLQNKEEMQYNSTYNFISNDNKSLQESSISNESSVVDISEYGNRDKTICNGKIFPKSKIEESLRVLNTLQFDIERVCCYIKHFIDPPEQLFQIMTNVFLDKTVTINSKIAIFYVYNHLIQELRNNYKNDINIYNSIAEKGLQIFVIPVLRYILDEQVNIEIINKFYRCISIWNERNVYSKIVCEQLKSLQKNLHRNVDINLKHSSNQAHSLLSNEFSKFLPINFILKMPSINNEHKKALEDKILNALFNNLSKETLKSFDNNDIEEASKISDKVMRIFGQELILINSQMLELSSLISDNNENLIKLQNSMEKLKE</sequence>
<dbReference type="GeneID" id="39736395"/>
<evidence type="ECO:0000256" key="1">
    <source>
        <dbReference type="SAM" id="MobiDB-lite"/>
    </source>
</evidence>
<feature type="compositionally biased region" description="Low complexity" evidence="1">
    <location>
        <begin position="90"/>
        <end position="102"/>
    </location>
</feature>
<accession>A0A1J1H9L0</accession>
<evidence type="ECO:0000313" key="3">
    <source>
        <dbReference type="EMBL" id="CRH00279.1"/>
    </source>
</evidence>
<feature type="region of interest" description="Disordered" evidence="1">
    <location>
        <begin position="29"/>
        <end position="48"/>
    </location>
</feature>
<dbReference type="Gene3D" id="1.25.40.90">
    <property type="match status" value="1"/>
</dbReference>
<gene>
    <name evidence="3" type="ORF">PRELSG_0938200</name>
</gene>
<dbReference type="RefSeq" id="XP_028533282.1">
    <property type="nucleotide sequence ID" value="XM_028676832.1"/>
</dbReference>
<proteinExistence type="predicted"/>
<keyword evidence="4" id="KW-1185">Reference proteome</keyword>
<dbReference type="KEGG" id="prel:PRELSG_0938200"/>
<feature type="compositionally biased region" description="Polar residues" evidence="1">
    <location>
        <begin position="34"/>
        <end position="48"/>
    </location>
</feature>
<feature type="domain" description="CID" evidence="2">
    <location>
        <begin position="472"/>
        <end position="615"/>
    </location>
</feature>
<dbReference type="OrthoDB" id="338650at2759"/>
<dbReference type="AlphaFoldDB" id="A0A1J1H9L0"/>
<dbReference type="PROSITE" id="PS51391">
    <property type="entry name" value="CID"/>
    <property type="match status" value="1"/>
</dbReference>
<feature type="region of interest" description="Disordered" evidence="1">
    <location>
        <begin position="64"/>
        <end position="102"/>
    </location>
</feature>
<dbReference type="EMBL" id="LN835304">
    <property type="protein sequence ID" value="CRH00279.1"/>
    <property type="molecule type" value="Genomic_DNA"/>
</dbReference>
<dbReference type="InterPro" id="IPR006569">
    <property type="entry name" value="CID_dom"/>
</dbReference>
<feature type="compositionally biased region" description="Basic and acidic residues" evidence="1">
    <location>
        <begin position="64"/>
        <end position="80"/>
    </location>
</feature>
<dbReference type="VEuPathDB" id="PlasmoDB:PRELSG_0938200"/>
<evidence type="ECO:0000313" key="4">
    <source>
        <dbReference type="Proteomes" id="UP000220158"/>
    </source>
</evidence>
<dbReference type="Proteomes" id="UP000220158">
    <property type="component" value="Chromosome 9"/>
</dbReference>
<reference evidence="3 4" key="1">
    <citation type="submission" date="2015-04" db="EMBL/GenBank/DDBJ databases">
        <authorList>
            <consortium name="Pathogen Informatics"/>
        </authorList>
    </citation>
    <scope>NUCLEOTIDE SEQUENCE [LARGE SCALE GENOMIC DNA]</scope>
    <source>
        <strain evidence="3 4">SGS1</strain>
    </source>
</reference>
<dbReference type="InterPro" id="IPR008942">
    <property type="entry name" value="ENTH_VHS"/>
</dbReference>
<organism evidence="3 4">
    <name type="scientific">Plasmodium relictum</name>
    <dbReference type="NCBI Taxonomy" id="85471"/>
    <lineage>
        <taxon>Eukaryota</taxon>
        <taxon>Sar</taxon>
        <taxon>Alveolata</taxon>
        <taxon>Apicomplexa</taxon>
        <taxon>Aconoidasida</taxon>
        <taxon>Haemosporida</taxon>
        <taxon>Plasmodiidae</taxon>
        <taxon>Plasmodium</taxon>
        <taxon>Plasmodium (Haemamoeba)</taxon>
    </lineage>
</organism>
<evidence type="ECO:0000259" key="2">
    <source>
        <dbReference type="PROSITE" id="PS51391"/>
    </source>
</evidence>
<name>A0A1J1H9L0_PLARL</name>